<keyword evidence="4" id="KW-1185">Reference proteome</keyword>
<feature type="compositionally biased region" description="Basic residues" evidence="2">
    <location>
        <begin position="312"/>
        <end position="327"/>
    </location>
</feature>
<evidence type="ECO:0000256" key="1">
    <source>
        <dbReference type="ARBA" id="ARBA00038379"/>
    </source>
</evidence>
<gene>
    <name evidence="5" type="primary">LOC110074897</name>
</gene>
<protein>
    <recommendedName>
        <fullName evidence="3">Golgi associated RAB2 interactor protein-like Rab2B-binding domain-containing protein</fullName>
    </recommendedName>
</protein>
<comment type="similarity">
    <text evidence="1">Belongs to the GARIN family.</text>
</comment>
<sequence>MLRSQPPNISTRGNYGKGLFDQEMGPLQRQLSHGEYNLLRFAPMLESEFLQINKRGEVIDVHNQVETVTVAMACTSPNLQLPNVLLLARPIFPAVPILKYKHLRSRPTKKLELTRLLPLHFVKISVHNHEKKQLRFKLASGRTFYLQLSPQPGLQEDTFGLWVKVINMLGPPSVSTSELQSNVEEPAVPAELPPQKPQSPSVSLDLVETVSIRSLYSPPELASPEQEDARSKQSMVLSVGSLQGPGFLSRPPVTSEERIPDSDTYTLAEGFAAGETFEKSVSPRSHGRETDTSESSPPSRREATKSRSASRSGRRKSSPRGTSRKPSKIISLIRACSWGGRQRSKSQESKTKGKGKKR</sequence>
<feature type="domain" description="Golgi associated RAB2 interactor protein-like Rab2B-binding" evidence="3">
    <location>
        <begin position="110"/>
        <end position="176"/>
    </location>
</feature>
<evidence type="ECO:0000313" key="5">
    <source>
        <dbReference type="RefSeq" id="XP_072859690.1"/>
    </source>
</evidence>
<dbReference type="RefSeq" id="XP_072859690.1">
    <property type="nucleotide sequence ID" value="XM_073003589.1"/>
</dbReference>
<dbReference type="Pfam" id="PF12480">
    <property type="entry name" value="GARIL_Rab2_bd"/>
    <property type="match status" value="1"/>
</dbReference>
<reference evidence="5" key="1">
    <citation type="submission" date="2025-08" db="UniProtKB">
        <authorList>
            <consortium name="RefSeq"/>
        </authorList>
    </citation>
    <scope>IDENTIFICATION</scope>
</reference>
<accession>A0ABM5GPX8</accession>
<dbReference type="PANTHER" id="PTHR22574:SF2">
    <property type="entry name" value="GOLGI-ASSOCIATED RAB2 INTERACTOR PROTEIN 3"/>
    <property type="match status" value="1"/>
</dbReference>
<dbReference type="GeneID" id="110074897"/>
<organism evidence="4 5">
    <name type="scientific">Pogona vitticeps</name>
    <name type="common">central bearded dragon</name>
    <dbReference type="NCBI Taxonomy" id="103695"/>
    <lineage>
        <taxon>Eukaryota</taxon>
        <taxon>Metazoa</taxon>
        <taxon>Chordata</taxon>
        <taxon>Craniata</taxon>
        <taxon>Vertebrata</taxon>
        <taxon>Euteleostomi</taxon>
        <taxon>Lepidosauria</taxon>
        <taxon>Squamata</taxon>
        <taxon>Bifurcata</taxon>
        <taxon>Unidentata</taxon>
        <taxon>Episquamata</taxon>
        <taxon>Toxicofera</taxon>
        <taxon>Iguania</taxon>
        <taxon>Acrodonta</taxon>
        <taxon>Agamidae</taxon>
        <taxon>Amphibolurinae</taxon>
        <taxon>Pogona</taxon>
    </lineage>
</organism>
<dbReference type="Proteomes" id="UP001652642">
    <property type="component" value="Chromosome 6"/>
</dbReference>
<evidence type="ECO:0000256" key="2">
    <source>
        <dbReference type="SAM" id="MobiDB-lite"/>
    </source>
</evidence>
<proteinExistence type="inferred from homology"/>
<dbReference type="PANTHER" id="PTHR22574">
    <property type="match status" value="1"/>
</dbReference>
<dbReference type="InterPro" id="IPR022168">
    <property type="entry name" value="GARIL-like_Rab2B-bd"/>
</dbReference>
<evidence type="ECO:0000313" key="4">
    <source>
        <dbReference type="Proteomes" id="UP001652642"/>
    </source>
</evidence>
<feature type="region of interest" description="Disordered" evidence="2">
    <location>
        <begin position="174"/>
        <end position="204"/>
    </location>
</feature>
<evidence type="ECO:0000259" key="3">
    <source>
        <dbReference type="Pfam" id="PF12480"/>
    </source>
</evidence>
<name>A0ABM5GPX8_9SAUR</name>
<feature type="region of interest" description="Disordered" evidence="2">
    <location>
        <begin position="241"/>
        <end position="358"/>
    </location>
</feature>